<dbReference type="AlphaFoldDB" id="A0A241PXH4"/>
<keyword evidence="1" id="KW-0614">Plasmid</keyword>
<geneLocation type="plasmid" evidence="1">
    <name>unnamed1</name>
</geneLocation>
<dbReference type="RefSeq" id="WP_088731408.1">
    <property type="nucleotide sequence ID" value="NZ_CP022118.1"/>
</dbReference>
<dbReference type="Proteomes" id="UP000197157">
    <property type="component" value="Plasmid unnamed1"/>
</dbReference>
<sequence>MKVMNEELLSMVCGAGGIFGGIGGLNTGIGSVAGAATGTNYDHLGSPVYGSAGVKSFCQSVAIGNSNSGSPTAWKEDAKGLYNECMANPKEWGYKH</sequence>
<name>A0A241PXH4_SALET</name>
<reference evidence="1 2" key="1">
    <citation type="submission" date="2017-06" db="EMBL/GenBank/DDBJ databases">
        <title>Salmonella reference genomes for public health.</title>
        <authorList>
            <person name="Robertson J."/>
            <person name="Yoshida C."/>
            <person name="Gurnik S."/>
            <person name="Nash J."/>
        </authorList>
    </citation>
    <scope>NUCLEOTIDE SEQUENCE [LARGE SCALE GENOMIC DNA]</scope>
    <source>
        <strain evidence="1 2">S-1643</strain>
        <plasmid evidence="2">Plasmid unnamed1</plasmid>
    </source>
</reference>
<gene>
    <name evidence="1" type="ORF">LFZ25_24965</name>
</gene>
<evidence type="ECO:0000313" key="2">
    <source>
        <dbReference type="Proteomes" id="UP000197157"/>
    </source>
</evidence>
<accession>A0A241PXH4</accession>
<proteinExistence type="predicted"/>
<dbReference type="EMBL" id="CP022118">
    <property type="protein sequence ID" value="ASG19104.1"/>
    <property type="molecule type" value="Genomic_DNA"/>
</dbReference>
<evidence type="ECO:0000313" key="1">
    <source>
        <dbReference type="EMBL" id="ASG19104.1"/>
    </source>
</evidence>
<protein>
    <submittedName>
        <fullName evidence="1">Uncharacterized protein</fullName>
    </submittedName>
</protein>
<organism evidence="1 2">
    <name type="scientific">Salmonella enterica subsp. enterica serovar Macclesfield str. S-1643</name>
    <dbReference type="NCBI Taxonomy" id="1242107"/>
    <lineage>
        <taxon>Bacteria</taxon>
        <taxon>Pseudomonadati</taxon>
        <taxon>Pseudomonadota</taxon>
        <taxon>Gammaproteobacteria</taxon>
        <taxon>Enterobacterales</taxon>
        <taxon>Enterobacteriaceae</taxon>
        <taxon>Salmonella</taxon>
    </lineage>
</organism>